<dbReference type="PRINTS" id="PR00781">
    <property type="entry name" value="LIPOSIGPTASE"/>
</dbReference>
<dbReference type="EMBL" id="DWUU01000024">
    <property type="protein sequence ID" value="HJD42109.1"/>
    <property type="molecule type" value="Genomic_DNA"/>
</dbReference>
<dbReference type="AlphaFoldDB" id="A0A9D2U7H1"/>
<evidence type="ECO:0000256" key="5">
    <source>
        <dbReference type="ARBA" id="ARBA00022750"/>
    </source>
</evidence>
<organism evidence="11 12">
    <name type="scientific">Candidatus Mediterraneibacter quadrami</name>
    <dbReference type="NCBI Taxonomy" id="2838684"/>
    <lineage>
        <taxon>Bacteria</taxon>
        <taxon>Bacillati</taxon>
        <taxon>Bacillota</taxon>
        <taxon>Clostridia</taxon>
        <taxon>Lachnospirales</taxon>
        <taxon>Lachnospiraceae</taxon>
        <taxon>Mediterraneibacter</taxon>
    </lineage>
</organism>
<dbReference type="PANTHER" id="PTHR33695:SF1">
    <property type="entry name" value="LIPOPROTEIN SIGNAL PEPTIDASE"/>
    <property type="match status" value="1"/>
</dbReference>
<dbReference type="EC" id="3.4.23.36" evidence="9"/>
<feature type="transmembrane region" description="Helical" evidence="9">
    <location>
        <begin position="104"/>
        <end position="120"/>
    </location>
</feature>
<name>A0A9D2U7H1_9FIRM</name>
<evidence type="ECO:0000313" key="11">
    <source>
        <dbReference type="EMBL" id="HJD42109.1"/>
    </source>
</evidence>
<dbReference type="PANTHER" id="PTHR33695">
    <property type="entry name" value="LIPOPROTEIN SIGNAL PEPTIDASE"/>
    <property type="match status" value="1"/>
</dbReference>
<keyword evidence="6 9" id="KW-0378">Hydrolase</keyword>
<keyword evidence="7 9" id="KW-1133">Transmembrane helix</keyword>
<evidence type="ECO:0000256" key="1">
    <source>
        <dbReference type="ARBA" id="ARBA00006139"/>
    </source>
</evidence>
<reference evidence="11" key="1">
    <citation type="journal article" date="2021" name="PeerJ">
        <title>Extensive microbial diversity within the chicken gut microbiome revealed by metagenomics and culture.</title>
        <authorList>
            <person name="Gilroy R."/>
            <person name="Ravi A."/>
            <person name="Getino M."/>
            <person name="Pursley I."/>
            <person name="Horton D.L."/>
            <person name="Alikhan N.F."/>
            <person name="Baker D."/>
            <person name="Gharbi K."/>
            <person name="Hall N."/>
            <person name="Watson M."/>
            <person name="Adriaenssens E.M."/>
            <person name="Foster-Nyarko E."/>
            <person name="Jarju S."/>
            <person name="Secka A."/>
            <person name="Antonio M."/>
            <person name="Oren A."/>
            <person name="Chaudhuri R.R."/>
            <person name="La Ragione R."/>
            <person name="Hildebrand F."/>
            <person name="Pallen M.J."/>
        </authorList>
    </citation>
    <scope>NUCLEOTIDE SEQUENCE</scope>
    <source>
        <strain evidence="11">ChiBcec15-3976</strain>
    </source>
</reference>
<reference evidence="11" key="2">
    <citation type="submission" date="2021-04" db="EMBL/GenBank/DDBJ databases">
        <authorList>
            <person name="Gilroy R."/>
        </authorList>
    </citation>
    <scope>NUCLEOTIDE SEQUENCE</scope>
    <source>
        <strain evidence="11">ChiBcec15-3976</strain>
    </source>
</reference>
<gene>
    <name evidence="9 11" type="primary">lspA</name>
    <name evidence="11" type="ORF">H9910_03755</name>
</gene>
<feature type="transmembrane region" description="Helical" evidence="9">
    <location>
        <begin position="140"/>
        <end position="164"/>
    </location>
</feature>
<dbReference type="Proteomes" id="UP000823909">
    <property type="component" value="Unassembled WGS sequence"/>
</dbReference>
<keyword evidence="5 9" id="KW-0064">Aspartyl protease</keyword>
<dbReference type="GO" id="GO:0004190">
    <property type="term" value="F:aspartic-type endopeptidase activity"/>
    <property type="evidence" value="ECO:0007669"/>
    <property type="project" value="UniProtKB-UniRule"/>
</dbReference>
<keyword evidence="4 9" id="KW-0812">Transmembrane</keyword>
<feature type="active site" evidence="9">
    <location>
        <position position="146"/>
    </location>
</feature>
<keyword evidence="3 9" id="KW-0645">Protease</keyword>
<accession>A0A9D2U7H1</accession>
<evidence type="ECO:0000256" key="7">
    <source>
        <dbReference type="ARBA" id="ARBA00022989"/>
    </source>
</evidence>
<keyword evidence="8 9" id="KW-0472">Membrane</keyword>
<dbReference type="GO" id="GO:0006508">
    <property type="term" value="P:proteolysis"/>
    <property type="evidence" value="ECO:0007669"/>
    <property type="project" value="UniProtKB-KW"/>
</dbReference>
<dbReference type="HAMAP" id="MF_00161">
    <property type="entry name" value="LspA"/>
    <property type="match status" value="1"/>
</dbReference>
<evidence type="ECO:0000256" key="9">
    <source>
        <dbReference type="HAMAP-Rule" id="MF_00161"/>
    </source>
</evidence>
<dbReference type="Pfam" id="PF01252">
    <property type="entry name" value="Peptidase_A8"/>
    <property type="match status" value="1"/>
</dbReference>
<keyword evidence="2 9" id="KW-1003">Cell membrane</keyword>
<feature type="active site" evidence="9">
    <location>
        <position position="130"/>
    </location>
</feature>
<dbReference type="GO" id="GO:0005886">
    <property type="term" value="C:plasma membrane"/>
    <property type="evidence" value="ECO:0007669"/>
    <property type="project" value="UniProtKB-SubCell"/>
</dbReference>
<comment type="pathway">
    <text evidence="9">Protein modification; lipoprotein biosynthesis (signal peptide cleavage).</text>
</comment>
<comment type="subcellular location">
    <subcellularLocation>
        <location evidence="9">Cell membrane</location>
        <topology evidence="9">Multi-pass membrane protein</topology>
    </subcellularLocation>
</comment>
<feature type="transmembrane region" description="Helical" evidence="9">
    <location>
        <begin position="75"/>
        <end position="92"/>
    </location>
</feature>
<protein>
    <recommendedName>
        <fullName evidence="9">Lipoprotein signal peptidase</fullName>
        <ecNumber evidence="9">3.4.23.36</ecNumber>
    </recommendedName>
    <alternativeName>
        <fullName evidence="9">Prolipoprotein signal peptidase</fullName>
    </alternativeName>
    <alternativeName>
        <fullName evidence="9">Signal peptidase II</fullName>
        <shortName evidence="9">SPase II</shortName>
    </alternativeName>
</protein>
<comment type="caution">
    <text evidence="11">The sequence shown here is derived from an EMBL/GenBank/DDBJ whole genome shotgun (WGS) entry which is preliminary data.</text>
</comment>
<comment type="catalytic activity">
    <reaction evidence="9">
        <text>Release of signal peptides from bacterial membrane prolipoproteins. Hydrolyzes -Xaa-Yaa-Zaa-|-(S,diacylglyceryl)Cys-, in which Xaa is hydrophobic (preferably Leu), and Yaa (Ala or Ser) and Zaa (Gly or Ala) have small, neutral side chains.</text>
        <dbReference type="EC" id="3.4.23.36"/>
    </reaction>
</comment>
<comment type="similarity">
    <text evidence="1 9 10">Belongs to the peptidase A8 family.</text>
</comment>
<evidence type="ECO:0000256" key="3">
    <source>
        <dbReference type="ARBA" id="ARBA00022670"/>
    </source>
</evidence>
<feature type="transmembrane region" description="Helical" evidence="9">
    <location>
        <begin position="12"/>
        <end position="30"/>
    </location>
</feature>
<proteinExistence type="inferred from homology"/>
<evidence type="ECO:0000256" key="8">
    <source>
        <dbReference type="ARBA" id="ARBA00023136"/>
    </source>
</evidence>
<dbReference type="InterPro" id="IPR001872">
    <property type="entry name" value="Peptidase_A8"/>
</dbReference>
<evidence type="ECO:0000256" key="10">
    <source>
        <dbReference type="RuleBase" id="RU004181"/>
    </source>
</evidence>
<evidence type="ECO:0000256" key="4">
    <source>
        <dbReference type="ARBA" id="ARBA00022692"/>
    </source>
</evidence>
<sequence length="178" mass="20357">MTQNSTGKNRNKTAQIWIVSLIAVAGMLLADQWTKHLAVLHLKGQPAVPLIDGVFQLNYIENRGAAFGIMQGRQMFFVVCTVVITLAVLYLCVKMPCEAKYNPLRFCAVLIWSGAAGNMIDRLRLDYVVDFFDFFLIDFPVFNVADCYVVVACFLFAVLILFYYRDEEDFDFLKRRRG</sequence>
<evidence type="ECO:0000256" key="2">
    <source>
        <dbReference type="ARBA" id="ARBA00022475"/>
    </source>
</evidence>
<dbReference type="NCBIfam" id="TIGR00077">
    <property type="entry name" value="lspA"/>
    <property type="match status" value="1"/>
</dbReference>
<comment type="function">
    <text evidence="9">This protein specifically catalyzes the removal of signal peptides from prolipoproteins.</text>
</comment>
<evidence type="ECO:0000313" key="12">
    <source>
        <dbReference type="Proteomes" id="UP000823909"/>
    </source>
</evidence>
<evidence type="ECO:0000256" key="6">
    <source>
        <dbReference type="ARBA" id="ARBA00022801"/>
    </source>
</evidence>